<dbReference type="CDD" id="cd00209">
    <property type="entry name" value="DHFR"/>
    <property type="match status" value="1"/>
</dbReference>
<dbReference type="Pfam" id="PF00186">
    <property type="entry name" value="DHFR_1"/>
    <property type="match status" value="1"/>
</dbReference>
<dbReference type="GO" id="GO:0006730">
    <property type="term" value="P:one-carbon metabolic process"/>
    <property type="evidence" value="ECO:0007669"/>
    <property type="project" value="UniProtKB-KW"/>
</dbReference>
<dbReference type="PROSITE" id="PS51330">
    <property type="entry name" value="DHFR_2"/>
    <property type="match status" value="1"/>
</dbReference>
<keyword evidence="4" id="KW-0554">One-carbon metabolism</keyword>
<comment type="similarity">
    <text evidence="7">Belongs to the dihydrofolate reductase family.</text>
</comment>
<dbReference type="GO" id="GO:0046654">
    <property type="term" value="P:tetrahydrofolate biosynthetic process"/>
    <property type="evidence" value="ECO:0007669"/>
    <property type="project" value="UniProtKB-UniPathway"/>
</dbReference>
<dbReference type="InterPro" id="IPR001796">
    <property type="entry name" value="DHFR_dom"/>
</dbReference>
<evidence type="ECO:0000256" key="3">
    <source>
        <dbReference type="ARBA" id="ARBA00018886"/>
    </source>
</evidence>
<keyword evidence="10" id="KW-1185">Reference proteome</keyword>
<dbReference type="GO" id="GO:0046655">
    <property type="term" value="P:folic acid metabolic process"/>
    <property type="evidence" value="ECO:0007669"/>
    <property type="project" value="TreeGrafter"/>
</dbReference>
<reference evidence="9 10" key="1">
    <citation type="submission" date="2019-01" db="EMBL/GenBank/DDBJ databases">
        <title>Draft Genome Sequencing of Zygosaccharomyces mellis Ca-7.</title>
        <authorList>
            <person name="Shiwa Y."/>
            <person name="Kanesaki Y."/>
            <person name="Ishige T."/>
            <person name="Mura K."/>
            <person name="Hori T."/>
            <person name="Tamura T."/>
        </authorList>
    </citation>
    <scope>NUCLEOTIDE SEQUENCE [LARGE SCALE GENOMIC DNA]</scope>
    <source>
        <strain evidence="9 10">Ca-7</strain>
    </source>
</reference>
<dbReference type="EMBL" id="BIMX01000019">
    <property type="protein sequence ID" value="GCF00562.1"/>
    <property type="molecule type" value="Genomic_DNA"/>
</dbReference>
<evidence type="ECO:0000256" key="1">
    <source>
        <dbReference type="ARBA" id="ARBA00004903"/>
    </source>
</evidence>
<sequence length="212" mass="24665">MGKPIVCIVAALCPQMGIGFRGGLPWKLSREMKYFRQVTTSTFTQDKSNAVIMGRRTWESIPARFRPLKNRINVVLSKKFPNFQRDNDRYLSNDLSEAIRSLQTLPVERIYIIGGAQLYAESIDIATHWLVTKIYFEPHDQQQPQQAPPVDTFLPRLTHHSEASPERLAEFLPTQVELPPLQTLQYGRRHYNTQDNYTYWYTLYNNNSINTT</sequence>
<evidence type="ECO:0000256" key="2">
    <source>
        <dbReference type="ARBA" id="ARBA00012856"/>
    </source>
</evidence>
<evidence type="ECO:0000313" key="10">
    <source>
        <dbReference type="Proteomes" id="UP000301737"/>
    </source>
</evidence>
<feature type="domain" description="DHFR" evidence="8">
    <location>
        <begin position="4"/>
        <end position="206"/>
    </location>
</feature>
<keyword evidence="5" id="KW-0521">NADP</keyword>
<dbReference type="Proteomes" id="UP000301737">
    <property type="component" value="Unassembled WGS sequence"/>
</dbReference>
<dbReference type="InterPro" id="IPR012259">
    <property type="entry name" value="DHFR"/>
</dbReference>
<dbReference type="UniPathway" id="UPA00077">
    <property type="reaction ID" value="UER00158"/>
</dbReference>
<accession>A0A4C2E9K5</accession>
<dbReference type="PRINTS" id="PR00070">
    <property type="entry name" value="DHFR"/>
</dbReference>
<dbReference type="PANTHER" id="PTHR48069">
    <property type="entry name" value="DIHYDROFOLATE REDUCTASE"/>
    <property type="match status" value="1"/>
</dbReference>
<gene>
    <name evidence="9" type="primary">DFR1</name>
    <name evidence="9" type="ORF">ZYGM_002623</name>
</gene>
<organism evidence="9 10">
    <name type="scientific">Zygosaccharomyces mellis</name>
    <dbReference type="NCBI Taxonomy" id="42258"/>
    <lineage>
        <taxon>Eukaryota</taxon>
        <taxon>Fungi</taxon>
        <taxon>Dikarya</taxon>
        <taxon>Ascomycota</taxon>
        <taxon>Saccharomycotina</taxon>
        <taxon>Saccharomycetes</taxon>
        <taxon>Saccharomycetales</taxon>
        <taxon>Saccharomycetaceae</taxon>
        <taxon>Zygosaccharomyces</taxon>
    </lineage>
</organism>
<comment type="pathway">
    <text evidence="1">Cofactor biosynthesis; tetrahydrofolate biosynthesis; 5,6,7,8-tetrahydrofolate from 7,8-dihydrofolate: step 1/1.</text>
</comment>
<evidence type="ECO:0000256" key="7">
    <source>
        <dbReference type="RuleBase" id="RU004474"/>
    </source>
</evidence>
<dbReference type="InterPro" id="IPR024072">
    <property type="entry name" value="DHFR-like_dom_sf"/>
</dbReference>
<dbReference type="GO" id="GO:0046452">
    <property type="term" value="P:dihydrofolate metabolic process"/>
    <property type="evidence" value="ECO:0007669"/>
    <property type="project" value="TreeGrafter"/>
</dbReference>
<dbReference type="GO" id="GO:0050661">
    <property type="term" value="F:NADP binding"/>
    <property type="evidence" value="ECO:0007669"/>
    <property type="project" value="InterPro"/>
</dbReference>
<dbReference type="PANTHER" id="PTHR48069:SF3">
    <property type="entry name" value="DIHYDROFOLATE REDUCTASE"/>
    <property type="match status" value="1"/>
</dbReference>
<dbReference type="GO" id="GO:0004146">
    <property type="term" value="F:dihydrofolate reductase activity"/>
    <property type="evidence" value="ECO:0007669"/>
    <property type="project" value="UniProtKB-EC"/>
</dbReference>
<proteinExistence type="inferred from homology"/>
<dbReference type="EC" id="1.5.1.3" evidence="2"/>
<evidence type="ECO:0000313" key="9">
    <source>
        <dbReference type="EMBL" id="GCF00562.1"/>
    </source>
</evidence>
<dbReference type="Gene3D" id="3.40.430.10">
    <property type="entry name" value="Dihydrofolate Reductase, subunit A"/>
    <property type="match status" value="1"/>
</dbReference>
<dbReference type="PROSITE" id="PS00075">
    <property type="entry name" value="DHFR_1"/>
    <property type="match status" value="1"/>
</dbReference>
<dbReference type="AlphaFoldDB" id="A0A4C2E9K5"/>
<evidence type="ECO:0000256" key="6">
    <source>
        <dbReference type="ARBA" id="ARBA00023002"/>
    </source>
</evidence>
<dbReference type="OrthoDB" id="414698at2759"/>
<comment type="caution">
    <text evidence="9">The sequence shown here is derived from an EMBL/GenBank/DDBJ whole genome shotgun (WGS) entry which is preliminary data.</text>
</comment>
<keyword evidence="6" id="KW-0560">Oxidoreductase</keyword>
<dbReference type="InterPro" id="IPR017925">
    <property type="entry name" value="DHFR_CS"/>
</dbReference>
<dbReference type="SUPFAM" id="SSF53597">
    <property type="entry name" value="Dihydrofolate reductase-like"/>
    <property type="match status" value="1"/>
</dbReference>
<name>A0A4C2E9K5_9SACH</name>
<evidence type="ECO:0000256" key="5">
    <source>
        <dbReference type="ARBA" id="ARBA00022857"/>
    </source>
</evidence>
<dbReference type="GO" id="GO:0005739">
    <property type="term" value="C:mitochondrion"/>
    <property type="evidence" value="ECO:0007669"/>
    <property type="project" value="TreeGrafter"/>
</dbReference>
<protein>
    <recommendedName>
        <fullName evidence="3">Dihydrofolate reductase</fullName>
        <ecNumber evidence="2">1.5.1.3</ecNumber>
    </recommendedName>
</protein>
<evidence type="ECO:0000256" key="4">
    <source>
        <dbReference type="ARBA" id="ARBA00022563"/>
    </source>
</evidence>
<evidence type="ECO:0000259" key="8">
    <source>
        <dbReference type="PROSITE" id="PS51330"/>
    </source>
</evidence>